<feature type="domain" description="D-glutamate cyclase-like C-terminal" evidence="1">
    <location>
        <begin position="25"/>
        <end position="315"/>
    </location>
</feature>
<dbReference type="EMBL" id="JBEXRX010000232">
    <property type="protein sequence ID" value="MEU0156779.1"/>
    <property type="molecule type" value="Genomic_DNA"/>
</dbReference>
<evidence type="ECO:0000259" key="1">
    <source>
        <dbReference type="Pfam" id="PF14336"/>
    </source>
</evidence>
<proteinExistence type="predicted"/>
<evidence type="ECO:0000313" key="2">
    <source>
        <dbReference type="EMBL" id="MEU0156779.1"/>
    </source>
</evidence>
<gene>
    <name evidence="2" type="ORF">ABZ071_33920</name>
</gene>
<dbReference type="Gene3D" id="3.90.1640.20">
    <property type="entry name" value="TON_0340"/>
    <property type="match status" value="1"/>
</dbReference>
<dbReference type="Proteomes" id="UP001550348">
    <property type="component" value="Unassembled WGS sequence"/>
</dbReference>
<accession>A0ABV2VWJ6</accession>
<protein>
    <submittedName>
        <fullName evidence="2">Glutamate cyclase domain-containing protein</fullName>
    </submittedName>
</protein>
<reference evidence="2 3" key="1">
    <citation type="submission" date="2024-06" db="EMBL/GenBank/DDBJ databases">
        <title>The Natural Products Discovery Center: Release of the First 8490 Sequenced Strains for Exploring Actinobacteria Biosynthetic Diversity.</title>
        <authorList>
            <person name="Kalkreuter E."/>
            <person name="Kautsar S.A."/>
            <person name="Yang D."/>
            <person name="Bader C.D."/>
            <person name="Teijaro C.N."/>
            <person name="Fluegel L."/>
            <person name="Davis C.M."/>
            <person name="Simpson J.R."/>
            <person name="Lauterbach L."/>
            <person name="Steele A.D."/>
            <person name="Gui C."/>
            <person name="Meng S."/>
            <person name="Li G."/>
            <person name="Viehrig K."/>
            <person name="Ye F."/>
            <person name="Su P."/>
            <person name="Kiefer A.F."/>
            <person name="Nichols A."/>
            <person name="Cepeda A.J."/>
            <person name="Yan W."/>
            <person name="Fan B."/>
            <person name="Jiang Y."/>
            <person name="Adhikari A."/>
            <person name="Zheng C.-J."/>
            <person name="Schuster L."/>
            <person name="Cowan T.M."/>
            <person name="Smanski M.J."/>
            <person name="Chevrette M.G."/>
            <person name="De Carvalho L.P.S."/>
            <person name="Shen B."/>
        </authorList>
    </citation>
    <scope>NUCLEOTIDE SEQUENCE [LARGE SCALE GENOMIC DNA]</scope>
    <source>
        <strain evidence="2 3">NPDC006286</strain>
    </source>
</reference>
<keyword evidence="3" id="KW-1185">Reference proteome</keyword>
<dbReference type="InterPro" id="IPR025504">
    <property type="entry name" value="GLUCM_C"/>
</dbReference>
<evidence type="ECO:0000313" key="3">
    <source>
        <dbReference type="Proteomes" id="UP001550348"/>
    </source>
</evidence>
<dbReference type="Pfam" id="PF14336">
    <property type="entry name" value="GLUCM-like_C"/>
    <property type="match status" value="1"/>
</dbReference>
<comment type="caution">
    <text evidence="2">The sequence shown here is derived from an EMBL/GenBank/DDBJ whole genome shotgun (WGS) entry which is preliminary data.</text>
</comment>
<dbReference type="RefSeq" id="WP_355668268.1">
    <property type="nucleotide sequence ID" value="NZ_JBEXRX010000232.1"/>
</dbReference>
<organism evidence="2 3">
    <name type="scientific">Micromonospora fulviviridis</name>
    <dbReference type="NCBI Taxonomy" id="47860"/>
    <lineage>
        <taxon>Bacteria</taxon>
        <taxon>Bacillati</taxon>
        <taxon>Actinomycetota</taxon>
        <taxon>Actinomycetes</taxon>
        <taxon>Micromonosporales</taxon>
        <taxon>Micromonosporaceae</taxon>
        <taxon>Micromonospora</taxon>
    </lineage>
</organism>
<name>A0ABV2VWJ6_9ACTN</name>
<sequence>MPEVIGHYIDQIMTTELRPIGNLPRGVAHLLYDAVRAKSDLPLSYAMAQALLQNVHEGDRVIIVCGAGGEPGLPTGEIDGLLGGVALARALTQGVGAEVHFAVEDRFLSPLAAVARAGELNVRQPGSPAWADSVVIHDSPVDDQEGAAFSLELIHQLSPSAVIAIEKLSPNRHGIIHGATGNPWHDVHFNAATLFAEAQRLGILTCGIGDAGNEVGFGSVTEIATIQPAGGSCRCECNGGMAAAIPTDVVLTSAISDWGGYGVTGMMAFLLDRPDLIADADYVERILRAAVDAGVVCGWYARPVLCDDGVPLAAQRAAATLIQTAVTQALLKHTYSPSH</sequence>